<dbReference type="InterPro" id="IPR001841">
    <property type="entry name" value="Znf_RING"/>
</dbReference>
<dbReference type="AlphaFoldDB" id="A0A443Q621"/>
<organism evidence="5 6">
    <name type="scientific">Dinothrombium tinctorium</name>
    <dbReference type="NCBI Taxonomy" id="1965070"/>
    <lineage>
        <taxon>Eukaryota</taxon>
        <taxon>Metazoa</taxon>
        <taxon>Ecdysozoa</taxon>
        <taxon>Arthropoda</taxon>
        <taxon>Chelicerata</taxon>
        <taxon>Arachnida</taxon>
        <taxon>Acari</taxon>
        <taxon>Acariformes</taxon>
        <taxon>Trombidiformes</taxon>
        <taxon>Prostigmata</taxon>
        <taxon>Anystina</taxon>
        <taxon>Parasitengona</taxon>
        <taxon>Trombidioidea</taxon>
        <taxon>Trombidiidae</taxon>
        <taxon>Dinothrombium</taxon>
    </lineage>
</organism>
<evidence type="ECO:0000313" key="5">
    <source>
        <dbReference type="EMBL" id="RWR98481.1"/>
    </source>
</evidence>
<dbReference type="GO" id="GO:0008270">
    <property type="term" value="F:zinc ion binding"/>
    <property type="evidence" value="ECO:0007669"/>
    <property type="project" value="UniProtKB-KW"/>
</dbReference>
<gene>
    <name evidence="5" type="ORF">B4U79_18906</name>
</gene>
<keyword evidence="2" id="KW-0862">Zinc</keyword>
<accession>A0A443Q621</accession>
<name>A0A443Q621_9ACAR</name>
<dbReference type="EMBL" id="NCKU01021685">
    <property type="protein sequence ID" value="RWR98481.1"/>
    <property type="molecule type" value="Genomic_DNA"/>
</dbReference>
<evidence type="ECO:0000256" key="1">
    <source>
        <dbReference type="ARBA" id="ARBA00022771"/>
    </source>
</evidence>
<evidence type="ECO:0000256" key="2">
    <source>
        <dbReference type="ARBA" id="ARBA00022833"/>
    </source>
</evidence>
<dbReference type="Pfam" id="PF13920">
    <property type="entry name" value="zf-C3HC4_3"/>
    <property type="match status" value="1"/>
</dbReference>
<feature type="domain" description="RING-type" evidence="4">
    <location>
        <begin position="31"/>
        <end position="73"/>
    </location>
</feature>
<dbReference type="InterPro" id="IPR013083">
    <property type="entry name" value="Znf_RING/FYVE/PHD"/>
</dbReference>
<reference evidence="5 6" key="1">
    <citation type="journal article" date="2018" name="Gigascience">
        <title>Genomes of trombidid mites reveal novel predicted allergens and laterally-transferred genes associated with secondary metabolism.</title>
        <authorList>
            <person name="Dong X."/>
            <person name="Chaisiri K."/>
            <person name="Xia D."/>
            <person name="Armstrong S.D."/>
            <person name="Fang Y."/>
            <person name="Donnelly M.J."/>
            <person name="Kadowaki T."/>
            <person name="McGarry J.W."/>
            <person name="Darby A.C."/>
            <person name="Makepeace B.L."/>
        </authorList>
    </citation>
    <scope>NUCLEOTIDE SEQUENCE [LARGE SCALE GENOMIC DNA]</scope>
    <source>
        <strain evidence="5">UoL-WK</strain>
    </source>
</reference>
<dbReference type="Gene3D" id="3.30.40.10">
    <property type="entry name" value="Zinc/RING finger domain, C3HC4 (zinc finger)"/>
    <property type="match status" value="1"/>
</dbReference>
<evidence type="ECO:0000256" key="3">
    <source>
        <dbReference type="PROSITE-ProRule" id="PRU00175"/>
    </source>
</evidence>
<dbReference type="PROSITE" id="PS50089">
    <property type="entry name" value="ZF_RING_2"/>
    <property type="match status" value="1"/>
</dbReference>
<dbReference type="Proteomes" id="UP000285301">
    <property type="component" value="Unassembled WGS sequence"/>
</dbReference>
<keyword evidence="1 3" id="KW-0863">Zinc-finger</keyword>
<evidence type="ECO:0000259" key="4">
    <source>
        <dbReference type="PROSITE" id="PS50089"/>
    </source>
</evidence>
<dbReference type="SMART" id="SM00184">
    <property type="entry name" value="RING"/>
    <property type="match status" value="1"/>
</dbReference>
<keyword evidence="6" id="KW-1185">Reference proteome</keyword>
<proteinExistence type="predicted"/>
<dbReference type="SUPFAM" id="SSF57850">
    <property type="entry name" value="RING/U-box"/>
    <property type="match status" value="1"/>
</dbReference>
<evidence type="ECO:0000313" key="6">
    <source>
        <dbReference type="Proteomes" id="UP000285301"/>
    </source>
</evidence>
<protein>
    <recommendedName>
        <fullName evidence="4">RING-type domain-containing protein</fullName>
    </recommendedName>
</protein>
<comment type="caution">
    <text evidence="5">The sequence shown here is derived from an EMBL/GenBank/DDBJ whole genome shotgun (WGS) entry which is preliminary data.</text>
</comment>
<keyword evidence="1 3" id="KW-0479">Metal-binding</keyword>
<sequence length="140" mass="16407">MKITGFILKNAVLKSNEQHMFILNHLITVECNICLNTVSGDKMMMLFMCGHTTCLQCVLSLRDKKFEKCPFCTMEIVYIFPFMQLPENFVDNCEVYDRINVHTGQIDVIENKKRAQTNKNDLYKTQIFINVEEIQFIILK</sequence>